<dbReference type="Gene3D" id="2.170.130.10">
    <property type="entry name" value="TonB-dependent receptor, plug domain"/>
    <property type="match status" value="1"/>
</dbReference>
<accession>A0A556MBS3</accession>
<dbReference type="GO" id="GO:0044718">
    <property type="term" value="P:siderophore transmembrane transport"/>
    <property type="evidence" value="ECO:0007669"/>
    <property type="project" value="TreeGrafter"/>
</dbReference>
<dbReference type="PROSITE" id="PS52016">
    <property type="entry name" value="TONB_DEPENDENT_REC_3"/>
    <property type="match status" value="1"/>
</dbReference>
<comment type="subcellular location">
    <subcellularLocation>
        <location evidence="1 9">Cell outer membrane</location>
        <topology evidence="1 9">Multi-pass membrane protein</topology>
    </subcellularLocation>
</comment>
<dbReference type="RefSeq" id="WP_144250347.1">
    <property type="nucleotide sequence ID" value="NZ_VLPK01000005.1"/>
</dbReference>
<keyword evidence="13" id="KW-1185">Reference proteome</keyword>
<keyword evidence="7 9" id="KW-0472">Membrane</keyword>
<dbReference type="PROSITE" id="PS01156">
    <property type="entry name" value="TONB_DEPENDENT_REC_2"/>
    <property type="match status" value="1"/>
</dbReference>
<keyword evidence="5 10" id="KW-0732">Signal</keyword>
<dbReference type="Pfam" id="PF07715">
    <property type="entry name" value="Plug"/>
    <property type="match status" value="1"/>
</dbReference>
<dbReference type="InterPro" id="IPR037066">
    <property type="entry name" value="Plug_dom_sf"/>
</dbReference>
<dbReference type="GO" id="GO:0015344">
    <property type="term" value="F:siderophore uptake transmembrane transporter activity"/>
    <property type="evidence" value="ECO:0007669"/>
    <property type="project" value="TreeGrafter"/>
</dbReference>
<dbReference type="OrthoDB" id="1453181at2"/>
<dbReference type="SUPFAM" id="SSF56935">
    <property type="entry name" value="Porins"/>
    <property type="match status" value="1"/>
</dbReference>
<feature type="chain" id="PRO_5021942890" evidence="10">
    <location>
        <begin position="21"/>
        <end position="879"/>
    </location>
</feature>
<keyword evidence="3 9" id="KW-1134">Transmembrane beta strand</keyword>
<protein>
    <submittedName>
        <fullName evidence="12">TonB-dependent receptor</fullName>
    </submittedName>
</protein>
<keyword evidence="4 9" id="KW-0812">Transmembrane</keyword>
<evidence type="ECO:0000313" key="13">
    <source>
        <dbReference type="Proteomes" id="UP000318733"/>
    </source>
</evidence>
<gene>
    <name evidence="12" type="ORF">FO440_21355</name>
</gene>
<evidence type="ECO:0000256" key="10">
    <source>
        <dbReference type="SAM" id="SignalP"/>
    </source>
</evidence>
<evidence type="ECO:0000256" key="5">
    <source>
        <dbReference type="ARBA" id="ARBA00022729"/>
    </source>
</evidence>
<keyword evidence="12" id="KW-0675">Receptor</keyword>
<evidence type="ECO:0000256" key="4">
    <source>
        <dbReference type="ARBA" id="ARBA00022692"/>
    </source>
</evidence>
<sequence>MRKYLLLLFISLFTTGVVLAQDGTVIKGKLLDAQTKEPLIGATVTIKGTTNATSASLDGTFKITAPNGSTLVVSYIGYVSKEVQATSNNLGDIFVDPSSGSLGEVVVSANRSLAIDRQTPIAVSSVGAKFIEEKGALAEFPELMKSTPGVAVSRAGGGYGDSRIAIRGFNSNNLALLINGLPVQDPEAGKIFWNDWAGLADVTTSMQVQRGLSASRVAVPSLGGTINITTKSLESQEGGTVSQSIGSYGASKTSFSYATGLTPSGWAASFLLSKSTGDGNAEGLYYTGYSYFANISKILSKNQTLSINFMGASQSHGQRYTYQTINTYRAAPQGENRFNSDWGTLYGKTYSAEINRYNKPLLSISHDWKINETTSLSTILYDSYGTGAAVYLTGAQGSIVSNTNVNPTVPRIGDAYSPIDFDAIVATNKARTDGSTATYINQAQNNHQQYGLISTFKKTVNDINFLAGVDLRGYHRQNYYVMNNLLGGSYWLDNTDVNNPGRHTVVGDKINQDYNVDIFSEGVFAQAEYVKDAWSGFITVGGNNTSNRKIDYFDYLTSNSKRQSPWVNFIGFQVKGGANYNLDAHNNIFANIGMVEKPPLVATIFPNNKSTDVNDTKTLEKLFSYELGYGYKDAMFNVNINLYRSQYNDRAKNIQGQQNQDGSYPYANVNGINELHQGIEIDGKFRPVKQVTLSGMLSIGDYHYTSNSGSGLISSDKPNATATVIKSLILKGQPIGDFGSSAASNAQTTAALGLDIDVLPQVRIGANANYYARFFASYDPSKLVPTPANGSTPAFDPTTYKPVQLPNYETIDLNIVYRFKFAGLDASFIGNVYNLLNATYLGEGYESAPSNASNTTRLSTLGVNYGIGRLYMTTLKINF</sequence>
<comment type="similarity">
    <text evidence="9">Belongs to the TonB-dependent receptor family.</text>
</comment>
<feature type="signal peptide" evidence="10">
    <location>
        <begin position="1"/>
        <end position="20"/>
    </location>
</feature>
<dbReference type="Gene3D" id="2.40.170.20">
    <property type="entry name" value="TonB-dependent receptor, beta-barrel domain"/>
    <property type="match status" value="1"/>
</dbReference>
<keyword evidence="6" id="KW-0798">TonB box</keyword>
<dbReference type="SUPFAM" id="SSF49464">
    <property type="entry name" value="Carboxypeptidase regulatory domain-like"/>
    <property type="match status" value="1"/>
</dbReference>
<dbReference type="InterPro" id="IPR012910">
    <property type="entry name" value="Plug_dom"/>
</dbReference>
<feature type="domain" description="TonB-dependent receptor plug" evidence="11">
    <location>
        <begin position="117"/>
        <end position="224"/>
    </location>
</feature>
<dbReference type="EMBL" id="VLPK01000005">
    <property type="protein sequence ID" value="TSJ37312.1"/>
    <property type="molecule type" value="Genomic_DNA"/>
</dbReference>
<keyword evidence="2 9" id="KW-0813">Transport</keyword>
<dbReference type="GO" id="GO:0009279">
    <property type="term" value="C:cell outer membrane"/>
    <property type="evidence" value="ECO:0007669"/>
    <property type="project" value="UniProtKB-SubCell"/>
</dbReference>
<reference evidence="12 13" key="1">
    <citation type="submission" date="2019-07" db="EMBL/GenBank/DDBJ databases">
        <authorList>
            <person name="Huq M.A."/>
        </authorList>
    </citation>
    <scope>NUCLEOTIDE SEQUENCE [LARGE SCALE GENOMIC DNA]</scope>
    <source>
        <strain evidence="12 13">MAH-19</strain>
    </source>
</reference>
<organism evidence="12 13">
    <name type="scientific">Mucilaginibacter corticis</name>
    <dbReference type="NCBI Taxonomy" id="2597670"/>
    <lineage>
        <taxon>Bacteria</taxon>
        <taxon>Pseudomonadati</taxon>
        <taxon>Bacteroidota</taxon>
        <taxon>Sphingobacteriia</taxon>
        <taxon>Sphingobacteriales</taxon>
        <taxon>Sphingobacteriaceae</taxon>
        <taxon>Mucilaginibacter</taxon>
    </lineage>
</organism>
<evidence type="ECO:0000256" key="3">
    <source>
        <dbReference type="ARBA" id="ARBA00022452"/>
    </source>
</evidence>
<keyword evidence="8 9" id="KW-0998">Cell outer membrane</keyword>
<evidence type="ECO:0000256" key="9">
    <source>
        <dbReference type="PROSITE-ProRule" id="PRU01360"/>
    </source>
</evidence>
<dbReference type="PANTHER" id="PTHR30069:SF39">
    <property type="entry name" value="BLL6183 PROTEIN"/>
    <property type="match status" value="1"/>
</dbReference>
<name>A0A556MBS3_9SPHI</name>
<dbReference type="Pfam" id="PF13715">
    <property type="entry name" value="CarbopepD_reg_2"/>
    <property type="match status" value="1"/>
</dbReference>
<evidence type="ECO:0000256" key="6">
    <source>
        <dbReference type="ARBA" id="ARBA00023077"/>
    </source>
</evidence>
<comment type="caution">
    <text evidence="12">The sequence shown here is derived from an EMBL/GenBank/DDBJ whole genome shotgun (WGS) entry which is preliminary data.</text>
</comment>
<dbReference type="InterPro" id="IPR010917">
    <property type="entry name" value="TonB_rcpt_CS"/>
</dbReference>
<evidence type="ECO:0000259" key="11">
    <source>
        <dbReference type="Pfam" id="PF07715"/>
    </source>
</evidence>
<evidence type="ECO:0000256" key="7">
    <source>
        <dbReference type="ARBA" id="ARBA00023136"/>
    </source>
</evidence>
<dbReference type="InterPro" id="IPR008969">
    <property type="entry name" value="CarboxyPept-like_regulatory"/>
</dbReference>
<dbReference type="InterPro" id="IPR036942">
    <property type="entry name" value="Beta-barrel_TonB_sf"/>
</dbReference>
<evidence type="ECO:0000256" key="2">
    <source>
        <dbReference type="ARBA" id="ARBA00022448"/>
    </source>
</evidence>
<evidence type="ECO:0000313" key="12">
    <source>
        <dbReference type="EMBL" id="TSJ37312.1"/>
    </source>
</evidence>
<evidence type="ECO:0000256" key="8">
    <source>
        <dbReference type="ARBA" id="ARBA00023237"/>
    </source>
</evidence>
<dbReference type="AlphaFoldDB" id="A0A556MBS3"/>
<dbReference type="Proteomes" id="UP000318733">
    <property type="component" value="Unassembled WGS sequence"/>
</dbReference>
<proteinExistence type="inferred from homology"/>
<evidence type="ECO:0000256" key="1">
    <source>
        <dbReference type="ARBA" id="ARBA00004571"/>
    </source>
</evidence>
<dbReference type="Gene3D" id="2.60.40.1120">
    <property type="entry name" value="Carboxypeptidase-like, regulatory domain"/>
    <property type="match status" value="1"/>
</dbReference>
<dbReference type="PANTHER" id="PTHR30069">
    <property type="entry name" value="TONB-DEPENDENT OUTER MEMBRANE RECEPTOR"/>
    <property type="match status" value="1"/>
</dbReference>
<dbReference type="InterPro" id="IPR039426">
    <property type="entry name" value="TonB-dep_rcpt-like"/>
</dbReference>